<dbReference type="GO" id="GO:0003677">
    <property type="term" value="F:DNA binding"/>
    <property type="evidence" value="ECO:0007669"/>
    <property type="project" value="UniProtKB-KW"/>
</dbReference>
<dbReference type="PANTHER" id="PTHR30136:SF24">
    <property type="entry name" value="HTH-TYPE TRANSCRIPTIONAL REPRESSOR ALLR"/>
    <property type="match status" value="1"/>
</dbReference>
<proteinExistence type="predicted"/>
<dbReference type="AlphaFoldDB" id="A0A512JGJ0"/>
<dbReference type="InterPro" id="IPR005471">
    <property type="entry name" value="Tscrpt_reg_IclR_N"/>
</dbReference>
<gene>
    <name evidence="6" type="ORF">MGN01_09080</name>
</gene>
<feature type="domain" description="IclR-ED" evidence="5">
    <location>
        <begin position="75"/>
        <end position="258"/>
    </location>
</feature>
<name>A0A512JGJ0_9HYPH</name>
<dbReference type="InterPro" id="IPR014757">
    <property type="entry name" value="Tscrpt_reg_IclR_C"/>
</dbReference>
<keyword evidence="7" id="KW-1185">Reference proteome</keyword>
<dbReference type="SMART" id="SM00346">
    <property type="entry name" value="HTH_ICLR"/>
    <property type="match status" value="1"/>
</dbReference>
<dbReference type="Gene3D" id="3.30.450.40">
    <property type="match status" value="1"/>
</dbReference>
<dbReference type="EMBL" id="BJZV01000004">
    <property type="protein sequence ID" value="GEP09063.1"/>
    <property type="molecule type" value="Genomic_DNA"/>
</dbReference>
<accession>A0A512JGJ0</accession>
<dbReference type="RefSeq" id="WP_147045407.1">
    <property type="nucleotide sequence ID" value="NZ_BJZV01000004.1"/>
</dbReference>
<dbReference type="GO" id="GO:0045892">
    <property type="term" value="P:negative regulation of DNA-templated transcription"/>
    <property type="evidence" value="ECO:0007669"/>
    <property type="project" value="TreeGrafter"/>
</dbReference>
<reference evidence="6 7" key="1">
    <citation type="submission" date="2019-07" db="EMBL/GenBank/DDBJ databases">
        <title>Whole genome shotgun sequence of Methylobacterium gnaphalii NBRC 107716.</title>
        <authorList>
            <person name="Hosoyama A."/>
            <person name="Uohara A."/>
            <person name="Ohji S."/>
            <person name="Ichikawa N."/>
        </authorList>
    </citation>
    <scope>NUCLEOTIDE SEQUENCE [LARGE SCALE GENOMIC DNA]</scope>
    <source>
        <strain evidence="6 7">NBRC 107716</strain>
    </source>
</reference>
<dbReference type="SUPFAM" id="SSF55781">
    <property type="entry name" value="GAF domain-like"/>
    <property type="match status" value="1"/>
</dbReference>
<sequence>MKLETMDEVAESSPALKAFSLLETIAAMDHAPTLAELTEAANLPKPTLHRWLSMLEGAELLRRLPDGRRYELASRATALAFAILSNNSGSNQRHQILERVVRDLGESCNLTVLEGSEVMYLDRVEAAAPLRVAFQKGSRVPAHASASGKLFLAMMPPAKRDRVIGTLSLNRYTANTLVETDALRDELGRIKRDGYAFDDEEFLSGLFCVAVPIFDRNGRDCLAALALQAPVVRVSRANAAERVPALREAADALAVTLQ</sequence>
<feature type="domain" description="HTH iclR-type" evidence="4">
    <location>
        <begin position="12"/>
        <end position="74"/>
    </location>
</feature>
<dbReference type="InterPro" id="IPR029016">
    <property type="entry name" value="GAF-like_dom_sf"/>
</dbReference>
<dbReference type="InterPro" id="IPR036390">
    <property type="entry name" value="WH_DNA-bd_sf"/>
</dbReference>
<keyword evidence="2" id="KW-0238">DNA-binding</keyword>
<dbReference type="Pfam" id="PF01614">
    <property type="entry name" value="IclR_C"/>
    <property type="match status" value="1"/>
</dbReference>
<dbReference type="GO" id="GO:0003700">
    <property type="term" value="F:DNA-binding transcription factor activity"/>
    <property type="evidence" value="ECO:0007669"/>
    <property type="project" value="TreeGrafter"/>
</dbReference>
<dbReference type="InterPro" id="IPR050707">
    <property type="entry name" value="HTH_MetabolicPath_Reg"/>
</dbReference>
<evidence type="ECO:0000313" key="6">
    <source>
        <dbReference type="EMBL" id="GEP09063.1"/>
    </source>
</evidence>
<dbReference type="SUPFAM" id="SSF46785">
    <property type="entry name" value="Winged helix' DNA-binding domain"/>
    <property type="match status" value="1"/>
</dbReference>
<keyword evidence="1" id="KW-0805">Transcription regulation</keyword>
<dbReference type="InterPro" id="IPR036388">
    <property type="entry name" value="WH-like_DNA-bd_sf"/>
</dbReference>
<protein>
    <submittedName>
        <fullName evidence="6">IclR family transcriptional regulator</fullName>
    </submittedName>
</protein>
<dbReference type="PANTHER" id="PTHR30136">
    <property type="entry name" value="HELIX-TURN-HELIX TRANSCRIPTIONAL REGULATOR, ICLR FAMILY"/>
    <property type="match status" value="1"/>
</dbReference>
<dbReference type="PROSITE" id="PS51078">
    <property type="entry name" value="ICLR_ED"/>
    <property type="match status" value="1"/>
</dbReference>
<dbReference type="Proteomes" id="UP000321750">
    <property type="component" value="Unassembled WGS sequence"/>
</dbReference>
<organism evidence="6 7">
    <name type="scientific">Methylobacterium gnaphalii</name>
    <dbReference type="NCBI Taxonomy" id="1010610"/>
    <lineage>
        <taxon>Bacteria</taxon>
        <taxon>Pseudomonadati</taxon>
        <taxon>Pseudomonadota</taxon>
        <taxon>Alphaproteobacteria</taxon>
        <taxon>Hyphomicrobiales</taxon>
        <taxon>Methylobacteriaceae</taxon>
        <taxon>Methylobacterium</taxon>
    </lineage>
</organism>
<evidence type="ECO:0000259" key="4">
    <source>
        <dbReference type="PROSITE" id="PS51077"/>
    </source>
</evidence>
<dbReference type="OrthoDB" id="9807558at2"/>
<keyword evidence="3" id="KW-0804">Transcription</keyword>
<evidence type="ECO:0000313" key="7">
    <source>
        <dbReference type="Proteomes" id="UP000321750"/>
    </source>
</evidence>
<evidence type="ECO:0000259" key="5">
    <source>
        <dbReference type="PROSITE" id="PS51078"/>
    </source>
</evidence>
<evidence type="ECO:0000256" key="2">
    <source>
        <dbReference type="ARBA" id="ARBA00023125"/>
    </source>
</evidence>
<dbReference type="Gene3D" id="1.10.10.10">
    <property type="entry name" value="Winged helix-like DNA-binding domain superfamily/Winged helix DNA-binding domain"/>
    <property type="match status" value="1"/>
</dbReference>
<comment type="caution">
    <text evidence="6">The sequence shown here is derived from an EMBL/GenBank/DDBJ whole genome shotgun (WGS) entry which is preliminary data.</text>
</comment>
<dbReference type="PROSITE" id="PS51077">
    <property type="entry name" value="HTH_ICLR"/>
    <property type="match status" value="1"/>
</dbReference>
<evidence type="ECO:0000256" key="3">
    <source>
        <dbReference type="ARBA" id="ARBA00023163"/>
    </source>
</evidence>
<evidence type="ECO:0000256" key="1">
    <source>
        <dbReference type="ARBA" id="ARBA00023015"/>
    </source>
</evidence>
<dbReference type="Pfam" id="PF09339">
    <property type="entry name" value="HTH_IclR"/>
    <property type="match status" value="1"/>
</dbReference>